<dbReference type="InterPro" id="IPR036864">
    <property type="entry name" value="Zn2-C6_fun-type_DNA-bd_sf"/>
</dbReference>
<evidence type="ECO:0000313" key="4">
    <source>
        <dbReference type="EMBL" id="CCE80564.1"/>
    </source>
</evidence>
<dbReference type="InterPro" id="IPR001138">
    <property type="entry name" value="Zn2Cys6_DnaBD"/>
</dbReference>
<feature type="domain" description="Zn(2)-C6 fungal-type" evidence="2">
    <location>
        <begin position="41"/>
        <end position="69"/>
    </location>
</feature>
<name>G8YJR9_PICSO</name>
<dbReference type="EMBL" id="FO082052">
    <property type="protein sequence ID" value="CCE80564.1"/>
    <property type="molecule type" value="Genomic_DNA"/>
</dbReference>
<dbReference type="PROSITE" id="PS50048">
    <property type="entry name" value="ZN2_CY6_FUNGAL_2"/>
    <property type="match status" value="1"/>
</dbReference>
<dbReference type="Proteomes" id="UP000005222">
    <property type="component" value="Chromosome G"/>
</dbReference>
<dbReference type="Pfam" id="PF00172">
    <property type="entry name" value="Zn_clus"/>
    <property type="match status" value="1"/>
</dbReference>
<dbReference type="InParanoid" id="G8YJR9"/>
<dbReference type="Gene3D" id="4.10.240.10">
    <property type="entry name" value="Zn(2)-C6 fungal-type DNA-binding domain"/>
    <property type="match status" value="1"/>
</dbReference>
<reference evidence="3" key="1">
    <citation type="submission" date="2011-10" db="EMBL/GenBank/DDBJ databases">
        <authorList>
            <person name="Genoscope - CEA"/>
        </authorList>
    </citation>
    <scope>NUCLEOTIDE SEQUENCE</scope>
</reference>
<dbReference type="eggNOG" id="ENOG502S69E">
    <property type="taxonomic scope" value="Eukaryota"/>
</dbReference>
<organism evidence="3 5">
    <name type="scientific">Pichia sorbitophila (strain ATCC MYA-4447 / BCRC 22081 / CBS 7064 / NBRC 10061 / NRRL Y-12695)</name>
    <name type="common">Hybrid yeast</name>
    <dbReference type="NCBI Taxonomy" id="559304"/>
    <lineage>
        <taxon>Eukaryota</taxon>
        <taxon>Fungi</taxon>
        <taxon>Dikarya</taxon>
        <taxon>Ascomycota</taxon>
        <taxon>Saccharomycotina</taxon>
        <taxon>Pichiomycetes</taxon>
        <taxon>Debaryomycetaceae</taxon>
        <taxon>Millerozyma</taxon>
    </lineage>
</organism>
<dbReference type="OrthoDB" id="3994232at2759"/>
<dbReference type="PANTHER" id="PTHR37534:SF7">
    <property type="entry name" value="TRANSCRIPTIONAL ACTIVATOR PROTEIN UGA3"/>
    <property type="match status" value="1"/>
</dbReference>
<protein>
    <submittedName>
        <fullName evidence="3">Piso0_002890 protein</fullName>
    </submittedName>
</protein>
<evidence type="ECO:0000256" key="1">
    <source>
        <dbReference type="ARBA" id="ARBA00023242"/>
    </source>
</evidence>
<accession>G8YJR9</accession>
<evidence type="ECO:0000313" key="5">
    <source>
        <dbReference type="Proteomes" id="UP000005222"/>
    </source>
</evidence>
<dbReference type="GO" id="GO:0045944">
    <property type="term" value="P:positive regulation of transcription by RNA polymerase II"/>
    <property type="evidence" value="ECO:0007669"/>
    <property type="project" value="TreeGrafter"/>
</dbReference>
<evidence type="ECO:0000259" key="2">
    <source>
        <dbReference type="PROSITE" id="PS50048"/>
    </source>
</evidence>
<dbReference type="PROSITE" id="PS00463">
    <property type="entry name" value="ZN2_CY6_FUNGAL_1"/>
    <property type="match status" value="1"/>
</dbReference>
<dbReference type="STRING" id="559304.G8YJR9"/>
<dbReference type="GO" id="GO:0000981">
    <property type="term" value="F:DNA-binding transcription factor activity, RNA polymerase II-specific"/>
    <property type="evidence" value="ECO:0007669"/>
    <property type="project" value="InterPro"/>
</dbReference>
<dbReference type="Proteomes" id="UP000005222">
    <property type="component" value="Chromosome H"/>
</dbReference>
<evidence type="ECO:0000313" key="3">
    <source>
        <dbReference type="EMBL" id="CCE79799.1"/>
    </source>
</evidence>
<dbReference type="SMART" id="SM00066">
    <property type="entry name" value="GAL4"/>
    <property type="match status" value="1"/>
</dbReference>
<keyword evidence="5" id="KW-1185">Reference proteome</keyword>
<gene>
    <name evidence="3" type="primary">Piso0_002890</name>
    <name evidence="3" type="ORF">GNLVRS01_PISO0G00270g</name>
    <name evidence="4" type="ORF">GNLVRS01_PISO0H00271g</name>
</gene>
<dbReference type="SUPFAM" id="SSF57701">
    <property type="entry name" value="Zn2/Cys6 DNA-binding domain"/>
    <property type="match status" value="1"/>
</dbReference>
<sequence>MVSTRDLIYYLIFTGADKVNHNRKYMEKGDQQAKHGRSRGGCVNCKRSKKKCDEGKPFCQNCSRRNIKCEGYKGRCIFEDDPIRKAIKKRGFGSTKVQSKHNQNKLAKFSKTQVNNISKSYNTSGDINQPQADTRFMDLELSPQYTENIQEKTYKAIIDTSPLVNIFQSGGFLSPPVSNYPNLSCLEIYFLELYKHNFASQYPFFTDYENPFYKHVVPIAYNDNDVRCAISVLCGQVMPSNLDDSIVLEYRKRKRSLKSVISVYLEHGVKRLSTYDMSILMFLMISMLLFEKNTHIYDTGLEEHLVVVGSVFQHFTFMDIYANDLALLSFKVFIYNDLMSSLINNRIPIVSHFSEYQDVVTNYPFIHLVVIVQKFRAELCRAPDDPLVLQKLEGLRHMVKTLSVRDAVSWFPSFFSKQSNMNLASLIETISSIYKQHLLFYLEVDEVRKKNIATSIYLNIMKLPNKYNIGVGVLPQIRSILEYLDDAEMVLFREKMELLLLSRFDWKLEEVTWT</sequence>
<dbReference type="CDD" id="cd00067">
    <property type="entry name" value="GAL4"/>
    <property type="match status" value="1"/>
</dbReference>
<dbReference type="AlphaFoldDB" id="G8YJR9"/>
<dbReference type="GO" id="GO:0008270">
    <property type="term" value="F:zinc ion binding"/>
    <property type="evidence" value="ECO:0007669"/>
    <property type="project" value="InterPro"/>
</dbReference>
<keyword evidence="1" id="KW-0539">Nucleus</keyword>
<reference evidence="5" key="2">
    <citation type="journal article" date="2012" name="G3 (Bethesda)">
        <title>Pichia sorbitophila, an interspecies yeast hybrid reveals early steps of genome resolution following polyploidization.</title>
        <authorList>
            <person name="Leh Louis V."/>
            <person name="Despons L."/>
            <person name="Friedrich A."/>
            <person name="Martin T."/>
            <person name="Durrens P."/>
            <person name="Casaregola S."/>
            <person name="Neuveglise C."/>
            <person name="Fairhead C."/>
            <person name="Marck C."/>
            <person name="Cruz J.A."/>
            <person name="Straub M.L."/>
            <person name="Kugler V."/>
            <person name="Sacerdot C."/>
            <person name="Uzunov Z."/>
            <person name="Thierry A."/>
            <person name="Weiss S."/>
            <person name="Bleykasten C."/>
            <person name="De Montigny J."/>
            <person name="Jacques N."/>
            <person name="Jung P."/>
            <person name="Lemaire M."/>
            <person name="Mallet S."/>
            <person name="Morel G."/>
            <person name="Richard G.F."/>
            <person name="Sarkar A."/>
            <person name="Savel G."/>
            <person name="Schacherer J."/>
            <person name="Seret M.L."/>
            <person name="Talla E."/>
            <person name="Samson G."/>
            <person name="Jubin C."/>
            <person name="Poulain J."/>
            <person name="Vacherie B."/>
            <person name="Barbe V."/>
            <person name="Pelletier E."/>
            <person name="Sherman D.J."/>
            <person name="Westhof E."/>
            <person name="Weissenbach J."/>
            <person name="Baret P.V."/>
            <person name="Wincker P."/>
            <person name="Gaillardin C."/>
            <person name="Dujon B."/>
            <person name="Souciet J.L."/>
        </authorList>
    </citation>
    <scope>NUCLEOTIDE SEQUENCE [LARGE SCALE GENOMIC DNA]</scope>
    <source>
        <strain evidence="5">ATCC MYA-4447 / BCRC 22081 / CBS 7064 / NBRC 10061 / NRRL Y-12695</strain>
    </source>
</reference>
<dbReference type="PANTHER" id="PTHR37534">
    <property type="entry name" value="TRANSCRIPTIONAL ACTIVATOR PROTEIN UGA3"/>
    <property type="match status" value="1"/>
</dbReference>
<dbReference type="GO" id="GO:0000976">
    <property type="term" value="F:transcription cis-regulatory region binding"/>
    <property type="evidence" value="ECO:0007669"/>
    <property type="project" value="TreeGrafter"/>
</dbReference>
<proteinExistence type="predicted"/>
<dbReference type="GO" id="GO:0005634">
    <property type="term" value="C:nucleus"/>
    <property type="evidence" value="ECO:0007669"/>
    <property type="project" value="TreeGrafter"/>
</dbReference>
<dbReference type="EMBL" id="FO082053">
    <property type="protein sequence ID" value="CCE79799.1"/>
    <property type="molecule type" value="Genomic_DNA"/>
</dbReference>
<dbReference type="HOGENOM" id="CLU_530085_0_0_1"/>